<dbReference type="EMBL" id="JARYMX010000240">
    <property type="protein sequence ID" value="KAJ9535469.1"/>
    <property type="molecule type" value="Genomic_DNA"/>
</dbReference>
<sequence length="221" mass="24623">MNRQAQALRALTDLAQFLEQGTTGAIERAVAAGRLARKAELRSRAVTIFTKHWINAKYQTPDIAQLVAQQVQNAIPNIVTQVTAGIDNRRRSGGDQSGEGEIGRNQGCTYKTFITNPRPEAANNLSGRLQETLIEEYCPKSELQKLEAEFWNHSMKGMGVGKYTARFHELAQLVPHMVTPEEKRIDRDIWGLAPEIRRMVTSANPNHPPDAVVLANRLAND</sequence>
<dbReference type="Proteomes" id="UP001172457">
    <property type="component" value="Unassembled WGS sequence"/>
</dbReference>
<feature type="domain" description="Retrotransposon gag" evidence="1">
    <location>
        <begin position="129"/>
        <end position="193"/>
    </location>
</feature>
<evidence type="ECO:0000313" key="3">
    <source>
        <dbReference type="Proteomes" id="UP001172457"/>
    </source>
</evidence>
<dbReference type="AlphaFoldDB" id="A0AA38S284"/>
<proteinExistence type="predicted"/>
<organism evidence="2 3">
    <name type="scientific">Centaurea solstitialis</name>
    <name type="common">yellow star-thistle</name>
    <dbReference type="NCBI Taxonomy" id="347529"/>
    <lineage>
        <taxon>Eukaryota</taxon>
        <taxon>Viridiplantae</taxon>
        <taxon>Streptophyta</taxon>
        <taxon>Embryophyta</taxon>
        <taxon>Tracheophyta</taxon>
        <taxon>Spermatophyta</taxon>
        <taxon>Magnoliopsida</taxon>
        <taxon>eudicotyledons</taxon>
        <taxon>Gunneridae</taxon>
        <taxon>Pentapetalae</taxon>
        <taxon>asterids</taxon>
        <taxon>campanulids</taxon>
        <taxon>Asterales</taxon>
        <taxon>Asteraceae</taxon>
        <taxon>Carduoideae</taxon>
        <taxon>Cardueae</taxon>
        <taxon>Centaureinae</taxon>
        <taxon>Centaurea</taxon>
    </lineage>
</organism>
<comment type="caution">
    <text evidence="2">The sequence shown here is derived from an EMBL/GenBank/DDBJ whole genome shotgun (WGS) entry which is preliminary data.</text>
</comment>
<gene>
    <name evidence="2" type="ORF">OSB04_un001405</name>
</gene>
<dbReference type="Pfam" id="PF03732">
    <property type="entry name" value="Retrotrans_gag"/>
    <property type="match status" value="1"/>
</dbReference>
<accession>A0AA38S284</accession>
<keyword evidence="3" id="KW-1185">Reference proteome</keyword>
<name>A0AA38S284_9ASTR</name>
<evidence type="ECO:0000313" key="2">
    <source>
        <dbReference type="EMBL" id="KAJ9535469.1"/>
    </source>
</evidence>
<evidence type="ECO:0000259" key="1">
    <source>
        <dbReference type="Pfam" id="PF03732"/>
    </source>
</evidence>
<reference evidence="2" key="1">
    <citation type="submission" date="2023-03" db="EMBL/GenBank/DDBJ databases">
        <title>Chromosome-scale reference genome and RAD-based genetic map of yellow starthistle (Centaurea solstitialis) reveal putative structural variation and QTLs associated with invader traits.</title>
        <authorList>
            <person name="Reatini B."/>
            <person name="Cang F.A."/>
            <person name="Jiang Q."/>
            <person name="Mckibben M.T.W."/>
            <person name="Barker M.S."/>
            <person name="Rieseberg L.H."/>
            <person name="Dlugosch K.M."/>
        </authorList>
    </citation>
    <scope>NUCLEOTIDE SEQUENCE</scope>
    <source>
        <strain evidence="2">CAN-66</strain>
        <tissue evidence="2">Leaf</tissue>
    </source>
</reference>
<protein>
    <recommendedName>
        <fullName evidence="1">Retrotransposon gag domain-containing protein</fullName>
    </recommendedName>
</protein>
<dbReference type="InterPro" id="IPR005162">
    <property type="entry name" value="Retrotrans_gag_dom"/>
</dbReference>